<dbReference type="Proteomes" id="UP000266016">
    <property type="component" value="Unassembled WGS sequence"/>
</dbReference>
<feature type="domain" description="CAP-associated" evidence="3">
    <location>
        <begin position="53"/>
        <end position="192"/>
    </location>
</feature>
<dbReference type="InterPro" id="IPR014044">
    <property type="entry name" value="CAP_dom"/>
</dbReference>
<feature type="compositionally biased region" description="Polar residues" evidence="1">
    <location>
        <begin position="19"/>
        <end position="36"/>
    </location>
</feature>
<evidence type="ECO:0000313" key="5">
    <source>
        <dbReference type="Proteomes" id="UP000266016"/>
    </source>
</evidence>
<evidence type="ECO:0000259" key="2">
    <source>
        <dbReference type="Pfam" id="PF00188"/>
    </source>
</evidence>
<evidence type="ECO:0000313" key="4">
    <source>
        <dbReference type="EMBL" id="RID87668.1"/>
    </source>
</evidence>
<evidence type="ECO:0000256" key="1">
    <source>
        <dbReference type="SAM" id="MobiDB-lite"/>
    </source>
</evidence>
<dbReference type="CDD" id="cd05379">
    <property type="entry name" value="CAP_bacterial"/>
    <property type="match status" value="1"/>
</dbReference>
<organism evidence="4 5">
    <name type="scientific">Peribacillus asahii</name>
    <dbReference type="NCBI Taxonomy" id="228899"/>
    <lineage>
        <taxon>Bacteria</taxon>
        <taxon>Bacillati</taxon>
        <taxon>Bacillota</taxon>
        <taxon>Bacilli</taxon>
        <taxon>Bacillales</taxon>
        <taxon>Bacillaceae</taxon>
        <taxon>Peribacillus</taxon>
    </lineage>
</organism>
<dbReference type="PANTHER" id="PTHR31157">
    <property type="entry name" value="SCP DOMAIN-CONTAINING PROTEIN"/>
    <property type="match status" value="1"/>
</dbReference>
<sequence length="337" mass="38398">MVGIFLNIDEDDNSHSILNGNKGINSNKDINESTTLSKKETTREAESGLAVTIGEKEAEIKKKFGQPNRVDVSAYGYDWWIYNQNADSYFQLAMENGRVVSAYGIGDEVNISPFKVGQPIDEIYSSVYVEPSVDIETDGGSYRFELSEEDMNMRPIVKIGDIYAQLYLDKMTGTLSSVRFLNKETLLKQRPYELTYSGELMKVDELSEAEWSQVEEGNERQIFDISNIMRKRFNVPALQWDEQTAEVAYLHSYDMSDSDYFSHVSKTQGDLEDRLEKGKVTYHSAGENIAAEYVDAIAVMEGWLNSKGHRDTLLNKEFTHLGVGVYEKYYTQNFIKP</sequence>
<proteinExistence type="predicted"/>
<feature type="domain" description="SCP" evidence="2">
    <location>
        <begin position="227"/>
        <end position="333"/>
    </location>
</feature>
<comment type="caution">
    <text evidence="4">The sequence shown here is derived from an EMBL/GenBank/DDBJ whole genome shotgun (WGS) entry which is preliminary data.</text>
</comment>
<protein>
    <submittedName>
        <fullName evidence="4">Uncharacterized protein</fullName>
    </submittedName>
</protein>
<accession>A0A398BG40</accession>
<dbReference type="Pfam" id="PF00188">
    <property type="entry name" value="CAP"/>
    <property type="match status" value="1"/>
</dbReference>
<dbReference type="InterPro" id="IPR029410">
    <property type="entry name" value="CAP_assoc"/>
</dbReference>
<dbReference type="SUPFAM" id="SSF55797">
    <property type="entry name" value="PR-1-like"/>
    <property type="match status" value="1"/>
</dbReference>
<dbReference type="InterPro" id="IPR035940">
    <property type="entry name" value="CAP_sf"/>
</dbReference>
<keyword evidence="5" id="KW-1185">Reference proteome</keyword>
<dbReference type="EMBL" id="QWVS01000011">
    <property type="protein sequence ID" value="RID87668.1"/>
    <property type="molecule type" value="Genomic_DNA"/>
</dbReference>
<feature type="region of interest" description="Disordered" evidence="1">
    <location>
        <begin position="19"/>
        <end position="43"/>
    </location>
</feature>
<name>A0A398BG40_9BACI</name>
<dbReference type="Pfam" id="PF14504">
    <property type="entry name" value="CAP_assoc_N"/>
    <property type="match status" value="1"/>
</dbReference>
<evidence type="ECO:0000259" key="3">
    <source>
        <dbReference type="Pfam" id="PF14504"/>
    </source>
</evidence>
<dbReference type="PANTHER" id="PTHR31157:SF26">
    <property type="entry name" value="SCP-LIKE EXTRACELLULAR PROTEIN"/>
    <property type="match status" value="1"/>
</dbReference>
<gene>
    <name evidence="4" type="ORF">D1953_05655</name>
</gene>
<dbReference type="Gene3D" id="3.40.33.10">
    <property type="entry name" value="CAP"/>
    <property type="match status" value="1"/>
</dbReference>
<reference evidence="4 5" key="1">
    <citation type="submission" date="2018-08" db="EMBL/GenBank/DDBJ databases">
        <title>Bacillus jemisoniae sp. nov., Bacillus chryseoplanitiae sp. nov., Bacillus resnikiae sp. nov., and Bacillus frankliniae sp. nov., isolated from Viking spacecraft and associated surfaces.</title>
        <authorList>
            <person name="Seuylemezian A."/>
            <person name="Vaishampayan P."/>
        </authorList>
    </citation>
    <scope>NUCLEOTIDE SEQUENCE [LARGE SCALE GENOMIC DNA]</scope>
    <source>
        <strain evidence="4 5">MA001</strain>
    </source>
</reference>
<dbReference type="AlphaFoldDB" id="A0A398BG40"/>